<evidence type="ECO:0000313" key="2">
    <source>
        <dbReference type="EMBL" id="URD92294.1"/>
    </source>
</evidence>
<proteinExistence type="predicted"/>
<dbReference type="EMBL" id="CP097505">
    <property type="protein sequence ID" value="URD92294.1"/>
    <property type="molecule type" value="Genomic_DNA"/>
</dbReference>
<dbReference type="Proteomes" id="UP001055439">
    <property type="component" value="Chromosome 3"/>
</dbReference>
<feature type="region of interest" description="Disordered" evidence="1">
    <location>
        <begin position="56"/>
        <end position="82"/>
    </location>
</feature>
<dbReference type="InterPro" id="IPR009057">
    <property type="entry name" value="Homeodomain-like_sf"/>
</dbReference>
<reference evidence="2" key="1">
    <citation type="submission" date="2022-05" db="EMBL/GenBank/DDBJ databases">
        <title>The Musa troglodytarum L. genome provides insights into the mechanism of non-climacteric behaviour and enrichment of carotenoids.</title>
        <authorList>
            <person name="Wang J."/>
        </authorList>
    </citation>
    <scope>NUCLEOTIDE SEQUENCE</scope>
    <source>
        <tissue evidence="2">Leaf</tissue>
    </source>
</reference>
<evidence type="ECO:0000313" key="3">
    <source>
        <dbReference type="Proteomes" id="UP001055439"/>
    </source>
</evidence>
<dbReference type="SUPFAM" id="SSF46689">
    <property type="entry name" value="Homeodomain-like"/>
    <property type="match status" value="1"/>
</dbReference>
<dbReference type="Pfam" id="PF12579">
    <property type="entry name" value="DUF3755"/>
    <property type="match status" value="1"/>
</dbReference>
<protein>
    <submittedName>
        <fullName evidence="2">Uncharacterized protein</fullName>
    </submittedName>
</protein>
<feature type="compositionally biased region" description="Polar residues" evidence="1">
    <location>
        <begin position="59"/>
        <end position="71"/>
    </location>
</feature>
<dbReference type="PANTHER" id="PTHR14000">
    <property type="entry name" value="FINGER CCCH DOMAIN PROTEIN, PUTATIVE (DUF3755)-RELATED"/>
    <property type="match status" value="1"/>
</dbReference>
<accession>A0A9E7JTS2</accession>
<evidence type="ECO:0000256" key="1">
    <source>
        <dbReference type="SAM" id="MobiDB-lite"/>
    </source>
</evidence>
<dbReference type="AlphaFoldDB" id="A0A9E7JTS2"/>
<sequence>MAADSNMGSHRANMPSSFHHPRMVSFRSGATDSLTGVIPGEVCSFSGNSIMVPSAGSAGMTNHMDTATQSRYPAGSVPREPKPRFTHVSGSPAYWSSEELDILNIGFLKYANEPNIRKYAKIAAMLPQKTIRDVALRCQWMINKENGKRRKMEEYCAAKKMKEMKDQMVGSPSTANICLAPISFIMNHKNIHDQLPSEVATSDAEMRLLLDENGRFLKDIARNLEGGMIEENINLFHYIRNNISTIENRVDVMSATMNQLPGLMTQMPLWTVSVNDDLLSSLIPLNGNNLCATPGSNQLQLDVTRFRPNIG</sequence>
<feature type="region of interest" description="Disordered" evidence="1">
    <location>
        <begin position="1"/>
        <end position="21"/>
    </location>
</feature>
<name>A0A9E7JTS2_9LILI</name>
<dbReference type="OrthoDB" id="19768at2759"/>
<organism evidence="2 3">
    <name type="scientific">Musa troglodytarum</name>
    <name type="common">fe'i banana</name>
    <dbReference type="NCBI Taxonomy" id="320322"/>
    <lineage>
        <taxon>Eukaryota</taxon>
        <taxon>Viridiplantae</taxon>
        <taxon>Streptophyta</taxon>
        <taxon>Embryophyta</taxon>
        <taxon>Tracheophyta</taxon>
        <taxon>Spermatophyta</taxon>
        <taxon>Magnoliopsida</taxon>
        <taxon>Liliopsida</taxon>
        <taxon>Zingiberales</taxon>
        <taxon>Musaceae</taxon>
        <taxon>Musa</taxon>
    </lineage>
</organism>
<dbReference type="PANTHER" id="PTHR14000:SF6">
    <property type="entry name" value="OS02G0631200 PROTEIN"/>
    <property type="match status" value="1"/>
</dbReference>
<keyword evidence="3" id="KW-1185">Reference proteome</keyword>
<gene>
    <name evidence="2" type="ORF">MUK42_00007</name>
</gene>
<dbReference type="InterPro" id="IPR022228">
    <property type="entry name" value="DUF3755"/>
</dbReference>